<dbReference type="AlphaFoldDB" id="A0A183NRN6"/>
<proteinExistence type="predicted"/>
<gene>
    <name evidence="1" type="ORF">SMTD_LOCUS4772</name>
</gene>
<dbReference type="STRING" id="31246.A0A183NRN6"/>
<dbReference type="InterPro" id="IPR013594">
    <property type="entry name" value="Dynein_heavy_tail"/>
</dbReference>
<sequence length="790" mass="92283">MLNSTIGTEPLDVHLVVGIFTLTDEVNFWRNKSRCCSNNNVDEMKQCEFFASLLESPAKECSRIESLSQSALDSKIDSLGLSTHCANSTQKQPSFGVFLTDLIDILDSLLIDTLDELWRCTDPRVKQAIQLSIEACERWIKSTDLLTQQLWPRYTPHSWNGPLPNLAYLIQFKNRLNEILNLRGLYEQLYYFTTPIEHSQFNMDSGLHNIMFNTLEFDNLKQETISPILKQFINPLAYNPYTIEQWQSVIQLIDIRLQPIEECAINRFRTKLLTSGVTYPSRMVANQILMEFQKFQYLIHRPIAAKILQSERELLLGYLEVSLKEFHEEFLAKLNTANSNPHYHQEQSQKKSSKIVVRNISDCINHMLWGGQMKCRIQEEFMLEALSLIEQIEDWHNEQFQAWSRERLLSLSTTKESNQSSLAFDPNGPLLNLSTVEGHLEVGFPDGLVQLQREVRLLSGLGYPIPYKLIQATNEAEKISQYAVMLRQVAHFYNSIDSEMLPFQKPLMLNSALAFERLIKSYNCKQNFTKENLLNPVTWNQTEQVQQYIQQLQQATQQLISENRRLRKIIKLLDIDLLRNQSKWRNELNEMRYQLSETATNGGYPANHMAPWRAFLDHQLYKVLEYQYRRGLEEISERMPEMRVDMVYIQSCLAFRPPFEEIKAKYYRELKKFICIPNNFRGFNEFIPSVGDNYSNNNSTDRMTTTSISNMNKHIFSCIIDNQESGLRICYKKAEFLFTRLFGSLEQFQDWVILGSLNLDDFVDLHCRDLDDYERNFKTPSESLPRDAVS</sequence>
<evidence type="ECO:0000313" key="2">
    <source>
        <dbReference type="Proteomes" id="UP000269396"/>
    </source>
</evidence>
<dbReference type="EMBL" id="UZAL01026716">
    <property type="protein sequence ID" value="VDP25061.1"/>
    <property type="molecule type" value="Genomic_DNA"/>
</dbReference>
<dbReference type="InterPro" id="IPR026983">
    <property type="entry name" value="DHC"/>
</dbReference>
<evidence type="ECO:0000313" key="1">
    <source>
        <dbReference type="EMBL" id="VDP25061.1"/>
    </source>
</evidence>
<reference evidence="1 2" key="1">
    <citation type="submission" date="2018-11" db="EMBL/GenBank/DDBJ databases">
        <authorList>
            <consortium name="Pathogen Informatics"/>
        </authorList>
    </citation>
    <scope>NUCLEOTIDE SEQUENCE [LARGE SCALE GENOMIC DNA]</scope>
    <source>
        <strain>Denwood</strain>
        <strain evidence="2">Zambia</strain>
    </source>
</reference>
<organism evidence="1 2">
    <name type="scientific">Schistosoma mattheei</name>
    <dbReference type="NCBI Taxonomy" id="31246"/>
    <lineage>
        <taxon>Eukaryota</taxon>
        <taxon>Metazoa</taxon>
        <taxon>Spiralia</taxon>
        <taxon>Lophotrochozoa</taxon>
        <taxon>Platyhelminthes</taxon>
        <taxon>Trematoda</taxon>
        <taxon>Digenea</taxon>
        <taxon>Strigeidida</taxon>
        <taxon>Schistosomatoidea</taxon>
        <taxon>Schistosomatidae</taxon>
        <taxon>Schistosoma</taxon>
    </lineage>
</organism>
<accession>A0A183NRN6</accession>
<dbReference type="Proteomes" id="UP000269396">
    <property type="component" value="Unassembled WGS sequence"/>
</dbReference>
<dbReference type="GO" id="GO:0051959">
    <property type="term" value="F:dynein light intermediate chain binding"/>
    <property type="evidence" value="ECO:0007669"/>
    <property type="project" value="InterPro"/>
</dbReference>
<name>A0A183NRN6_9TREM</name>
<dbReference type="GO" id="GO:0045505">
    <property type="term" value="F:dynein intermediate chain binding"/>
    <property type="evidence" value="ECO:0007669"/>
    <property type="project" value="InterPro"/>
</dbReference>
<protein>
    <submittedName>
        <fullName evidence="1">Uncharacterized protein</fullName>
    </submittedName>
</protein>
<dbReference type="GO" id="GO:0005858">
    <property type="term" value="C:axonemal dynein complex"/>
    <property type="evidence" value="ECO:0007669"/>
    <property type="project" value="TreeGrafter"/>
</dbReference>
<dbReference type="GO" id="GO:0007018">
    <property type="term" value="P:microtubule-based movement"/>
    <property type="evidence" value="ECO:0007669"/>
    <property type="project" value="InterPro"/>
</dbReference>
<dbReference type="Pfam" id="PF08385">
    <property type="entry name" value="DHC_N1"/>
    <property type="match status" value="1"/>
</dbReference>
<dbReference type="PANTHER" id="PTHR46532">
    <property type="entry name" value="MALE FERTILITY FACTOR KL5"/>
    <property type="match status" value="1"/>
</dbReference>
<dbReference type="PANTHER" id="PTHR46532:SF15">
    <property type="entry name" value="CYTOPLASMIC DYNEIN 2 HEAVY CHAIN 1"/>
    <property type="match status" value="1"/>
</dbReference>
<keyword evidence="2" id="KW-1185">Reference proteome</keyword>